<keyword evidence="2" id="KW-1185">Reference proteome</keyword>
<dbReference type="AlphaFoldDB" id="A0ABD1HRL7"/>
<evidence type="ECO:0000313" key="1">
    <source>
        <dbReference type="EMBL" id="KAL1558620.1"/>
    </source>
</evidence>
<evidence type="ECO:0000313" key="2">
    <source>
        <dbReference type="Proteomes" id="UP001567538"/>
    </source>
</evidence>
<name>A0ABD1HRL7_SALDI</name>
<proteinExistence type="predicted"/>
<organism evidence="1 2">
    <name type="scientific">Salvia divinorum</name>
    <name type="common">Maria pastora</name>
    <name type="synonym">Diviner's sage</name>
    <dbReference type="NCBI Taxonomy" id="28513"/>
    <lineage>
        <taxon>Eukaryota</taxon>
        <taxon>Viridiplantae</taxon>
        <taxon>Streptophyta</taxon>
        <taxon>Embryophyta</taxon>
        <taxon>Tracheophyta</taxon>
        <taxon>Spermatophyta</taxon>
        <taxon>Magnoliopsida</taxon>
        <taxon>eudicotyledons</taxon>
        <taxon>Gunneridae</taxon>
        <taxon>Pentapetalae</taxon>
        <taxon>asterids</taxon>
        <taxon>lamiids</taxon>
        <taxon>Lamiales</taxon>
        <taxon>Lamiaceae</taxon>
        <taxon>Nepetoideae</taxon>
        <taxon>Mentheae</taxon>
        <taxon>Salviinae</taxon>
        <taxon>Salvia</taxon>
        <taxon>Salvia subgen. Calosphace</taxon>
    </lineage>
</organism>
<dbReference type="Proteomes" id="UP001567538">
    <property type="component" value="Unassembled WGS sequence"/>
</dbReference>
<reference evidence="1 2" key="1">
    <citation type="submission" date="2024-06" db="EMBL/GenBank/DDBJ databases">
        <title>A chromosome level genome sequence of Diviner's sage (Salvia divinorum).</title>
        <authorList>
            <person name="Ford S.A."/>
            <person name="Ro D.-K."/>
            <person name="Ness R.W."/>
            <person name="Phillips M.A."/>
        </authorList>
    </citation>
    <scope>NUCLEOTIDE SEQUENCE [LARGE SCALE GENOMIC DNA]</scope>
    <source>
        <strain evidence="1">SAF-2024a</strain>
        <tissue evidence="1">Leaf</tissue>
    </source>
</reference>
<protein>
    <submittedName>
        <fullName evidence="1">Uncharacterized protein</fullName>
    </submittedName>
</protein>
<gene>
    <name evidence="1" type="ORF">AAHA92_09062</name>
</gene>
<comment type="caution">
    <text evidence="1">The sequence shown here is derived from an EMBL/GenBank/DDBJ whole genome shotgun (WGS) entry which is preliminary data.</text>
</comment>
<dbReference type="EMBL" id="JBEAFC010000004">
    <property type="protein sequence ID" value="KAL1558620.1"/>
    <property type="molecule type" value="Genomic_DNA"/>
</dbReference>
<sequence length="112" mass="13138">MEGVYVFAIVCHCGCCLRLKWLTLMAVVTGAVRMKFKLIENASAETLWLPDSRQRTKIGFLAIKDIRYRAFFRSRLRFLLRLIQQIQGFELKWSFILNLGYLFEVMLLLNGD</sequence>
<accession>A0ABD1HRL7</accession>